<dbReference type="InterPro" id="IPR036271">
    <property type="entry name" value="Tet_transcr_reg_TetR-rel_C_sf"/>
</dbReference>
<dbReference type="Pfam" id="PF00440">
    <property type="entry name" value="TetR_N"/>
    <property type="match status" value="1"/>
</dbReference>
<dbReference type="eggNOG" id="COG1309">
    <property type="taxonomic scope" value="Bacteria"/>
</dbReference>
<name>M4VS01_9BACT</name>
<organism evidence="4 5">
    <name type="scientific">Pseudobdellovibrio exovorus JSS</name>
    <dbReference type="NCBI Taxonomy" id="1184267"/>
    <lineage>
        <taxon>Bacteria</taxon>
        <taxon>Pseudomonadati</taxon>
        <taxon>Bdellovibrionota</taxon>
        <taxon>Bdellovibrionia</taxon>
        <taxon>Bdellovibrionales</taxon>
        <taxon>Pseudobdellovibrionaceae</taxon>
        <taxon>Pseudobdellovibrio</taxon>
    </lineage>
</organism>
<dbReference type="InterPro" id="IPR009057">
    <property type="entry name" value="Homeodomain-like_sf"/>
</dbReference>
<dbReference type="EMBL" id="CP003537">
    <property type="protein sequence ID" value="AGH95959.1"/>
    <property type="molecule type" value="Genomic_DNA"/>
</dbReference>
<dbReference type="GO" id="GO:0003677">
    <property type="term" value="F:DNA binding"/>
    <property type="evidence" value="ECO:0007669"/>
    <property type="project" value="UniProtKB-UniRule"/>
</dbReference>
<dbReference type="InterPro" id="IPR050624">
    <property type="entry name" value="HTH-type_Tx_Regulator"/>
</dbReference>
<evidence type="ECO:0000256" key="1">
    <source>
        <dbReference type="ARBA" id="ARBA00023125"/>
    </source>
</evidence>
<gene>
    <name evidence="4" type="ORF">A11Q_1743</name>
</gene>
<accession>M4VS01</accession>
<dbReference type="RefSeq" id="WP_015470449.1">
    <property type="nucleotide sequence ID" value="NC_020813.1"/>
</dbReference>
<dbReference type="AlphaFoldDB" id="M4VS01"/>
<evidence type="ECO:0000259" key="3">
    <source>
        <dbReference type="PROSITE" id="PS50977"/>
    </source>
</evidence>
<dbReference type="PANTHER" id="PTHR43479:SF11">
    <property type="entry name" value="ACREF_ENVCD OPERON REPRESSOR-RELATED"/>
    <property type="match status" value="1"/>
</dbReference>
<dbReference type="HOGENOM" id="CLU_1302904_0_0_7"/>
<dbReference type="Proteomes" id="UP000012040">
    <property type="component" value="Chromosome"/>
</dbReference>
<feature type="DNA-binding region" description="H-T-H motif" evidence="2">
    <location>
        <begin position="36"/>
        <end position="55"/>
    </location>
</feature>
<dbReference type="STRING" id="1184267.A11Q_1743"/>
<dbReference type="PANTHER" id="PTHR43479">
    <property type="entry name" value="ACREF/ENVCD OPERON REPRESSOR-RELATED"/>
    <property type="match status" value="1"/>
</dbReference>
<dbReference type="Gene3D" id="1.10.357.10">
    <property type="entry name" value="Tetracycline Repressor, domain 2"/>
    <property type="match status" value="1"/>
</dbReference>
<evidence type="ECO:0000313" key="5">
    <source>
        <dbReference type="Proteomes" id="UP000012040"/>
    </source>
</evidence>
<proteinExistence type="predicted"/>
<dbReference type="InterPro" id="IPR001647">
    <property type="entry name" value="HTH_TetR"/>
</dbReference>
<dbReference type="PATRIC" id="fig|1184267.3.peg.1764"/>
<sequence>MSAADLKKKILKPTKREALKCAALKLFSEKGFHAVSTKELSEKAKANISLISFYFGSKKGLLQNLFEELSQHQIFDTDRLFSGPINSREELEQKTYNFLKELTDFFSQHHELLILFFCELELESQEAQDLFPKTFVGLYQSFMAFLEKAKSQGLISAETDIEILSLRTISPISSLLRSFKSSKQHFHISLKNPEFREKLIATIAKDVAYKN</sequence>
<keyword evidence="5" id="KW-1185">Reference proteome</keyword>
<protein>
    <recommendedName>
        <fullName evidence="3">HTH tetR-type domain-containing protein</fullName>
    </recommendedName>
</protein>
<keyword evidence="1 2" id="KW-0238">DNA-binding</keyword>
<dbReference type="OrthoDB" id="9790413at2"/>
<evidence type="ECO:0000256" key="2">
    <source>
        <dbReference type="PROSITE-ProRule" id="PRU00335"/>
    </source>
</evidence>
<evidence type="ECO:0000313" key="4">
    <source>
        <dbReference type="EMBL" id="AGH95959.1"/>
    </source>
</evidence>
<feature type="domain" description="HTH tetR-type" evidence="3">
    <location>
        <begin position="13"/>
        <end position="73"/>
    </location>
</feature>
<dbReference type="KEGG" id="bex:A11Q_1743"/>
<dbReference type="SUPFAM" id="SSF46689">
    <property type="entry name" value="Homeodomain-like"/>
    <property type="match status" value="1"/>
</dbReference>
<dbReference type="SUPFAM" id="SSF48498">
    <property type="entry name" value="Tetracyclin repressor-like, C-terminal domain"/>
    <property type="match status" value="1"/>
</dbReference>
<reference evidence="4 5" key="1">
    <citation type="journal article" date="2013" name="ISME J.">
        <title>By their genes ye shall know them: genomic signatures of predatory bacteria.</title>
        <authorList>
            <person name="Pasternak Z."/>
            <person name="Pietrokovski S."/>
            <person name="Rotem O."/>
            <person name="Gophna U."/>
            <person name="Lurie-Weinberger M.N."/>
            <person name="Jurkevitch E."/>
        </authorList>
    </citation>
    <scope>NUCLEOTIDE SEQUENCE [LARGE SCALE GENOMIC DNA]</scope>
    <source>
        <strain evidence="4 5">JSS</strain>
    </source>
</reference>
<dbReference type="PROSITE" id="PS50977">
    <property type="entry name" value="HTH_TETR_2"/>
    <property type="match status" value="1"/>
</dbReference>